<sequence length="619" mass="68860">MRICIFIWAFISLPFGYLSAQTIGKDTISLGEVTVVSSTKTQVNRNQIPATVSVITRDEIEADGESALLSVLSGRVPGLFVTERSITGFGVSSGSAGAVNIRGVGGGNKVLMLLDGQPQWAGIFGHHLPDTYVSSDAEKVEVIRGPGSLLYGSNAMGGVINVITRKAKQDGINGQARLQYGSYNTQKYMANAGLKENKLNVFASVNHDRTDGHRDNSKFYITNGFVKAGYEISHNWNVSGDAMVAKFKSNNPGSIEQLMTDNWVDALRSSYSLSVENNYSKTSGAFKAFYNYGDHEVNDGWKNGKPRDYLFESRDHNAGFMLYQSAHFFKGNLLTAGLDYKNWGGHAWNQFPDKEVDIIDKTVNETGVYVLMQQTLFHNLTLNTGIRLEINQVYGREWVPQVGAAYQLNKNTTLKASLSKGFRSPNLRDLYMYVAANPDLRPESMINYDFSILQKCLQSKLNFELTAFYIDGKDMIQTVPVDGKMLNENTGSFINKGFEFAVNYYILPSLKVTGNYSFLRTNKPIIAAPKHMAFIETTWKINKLTLSANTQYIDKLYTRVGDDSKTENYTLLNARALYKLSKTFSLFMNGDNLTGRKYTINEGFPMPGTTVMGGIDIIF</sequence>
<dbReference type="Gene3D" id="2.40.170.20">
    <property type="entry name" value="TonB-dependent receptor, beta-barrel domain"/>
    <property type="match status" value="1"/>
</dbReference>
<evidence type="ECO:0000256" key="8">
    <source>
        <dbReference type="ARBA" id="ARBA00023170"/>
    </source>
</evidence>
<evidence type="ECO:0000256" key="3">
    <source>
        <dbReference type="ARBA" id="ARBA00022452"/>
    </source>
</evidence>
<comment type="subcellular location">
    <subcellularLocation>
        <location evidence="1 10">Cell outer membrane</location>
        <topology evidence="1 10">Multi-pass membrane protein</topology>
    </subcellularLocation>
</comment>
<gene>
    <name evidence="15" type="ORF">CLV62_10545</name>
</gene>
<keyword evidence="4 10" id="KW-0812">Transmembrane</keyword>
<keyword evidence="2 10" id="KW-0813">Transport</keyword>
<evidence type="ECO:0000256" key="10">
    <source>
        <dbReference type="PROSITE-ProRule" id="PRU01360"/>
    </source>
</evidence>
<dbReference type="GO" id="GO:0009279">
    <property type="term" value="C:cell outer membrane"/>
    <property type="evidence" value="ECO:0007669"/>
    <property type="project" value="UniProtKB-SubCell"/>
</dbReference>
<evidence type="ECO:0000259" key="14">
    <source>
        <dbReference type="Pfam" id="PF07715"/>
    </source>
</evidence>
<keyword evidence="5 12" id="KW-0732">Signal</keyword>
<evidence type="ECO:0000256" key="6">
    <source>
        <dbReference type="ARBA" id="ARBA00023077"/>
    </source>
</evidence>
<dbReference type="InterPro" id="IPR012910">
    <property type="entry name" value="Plug_dom"/>
</dbReference>
<keyword evidence="9 10" id="KW-0998">Cell outer membrane</keyword>
<dbReference type="SUPFAM" id="SSF56935">
    <property type="entry name" value="Porins"/>
    <property type="match status" value="1"/>
</dbReference>
<feature type="domain" description="TonB-dependent receptor-like beta-barrel" evidence="13">
    <location>
        <begin position="222"/>
        <end position="593"/>
    </location>
</feature>
<keyword evidence="8 15" id="KW-0675">Receptor</keyword>
<keyword evidence="3 10" id="KW-1134">Transmembrane beta strand</keyword>
<dbReference type="GO" id="GO:0044718">
    <property type="term" value="P:siderophore transmembrane transport"/>
    <property type="evidence" value="ECO:0007669"/>
    <property type="project" value="TreeGrafter"/>
</dbReference>
<keyword evidence="7 10" id="KW-0472">Membrane</keyword>
<evidence type="ECO:0000256" key="5">
    <source>
        <dbReference type="ARBA" id="ARBA00022729"/>
    </source>
</evidence>
<dbReference type="PANTHER" id="PTHR30069">
    <property type="entry name" value="TONB-DEPENDENT OUTER MEMBRANE RECEPTOR"/>
    <property type="match status" value="1"/>
</dbReference>
<reference evidence="15 16" key="1">
    <citation type="submission" date="2018-03" db="EMBL/GenBank/DDBJ databases">
        <title>Genomic Encyclopedia of Archaeal and Bacterial Type Strains, Phase II (KMG-II): from individual species to whole genera.</title>
        <authorList>
            <person name="Goeker M."/>
        </authorList>
    </citation>
    <scope>NUCLEOTIDE SEQUENCE [LARGE SCALE GENOMIC DNA]</scope>
    <source>
        <strain evidence="15 16">DSM 100214</strain>
    </source>
</reference>
<dbReference type="CDD" id="cd01347">
    <property type="entry name" value="ligand_gated_channel"/>
    <property type="match status" value="1"/>
</dbReference>
<accession>A0A2V3PQR9</accession>
<dbReference type="PROSITE" id="PS52016">
    <property type="entry name" value="TONB_DEPENDENT_REC_3"/>
    <property type="match status" value="1"/>
</dbReference>
<evidence type="ECO:0000256" key="7">
    <source>
        <dbReference type="ARBA" id="ARBA00023136"/>
    </source>
</evidence>
<proteinExistence type="inferred from homology"/>
<dbReference type="AlphaFoldDB" id="A0A2V3PQR9"/>
<dbReference type="Pfam" id="PF00593">
    <property type="entry name" value="TonB_dep_Rec_b-barrel"/>
    <property type="match status" value="1"/>
</dbReference>
<evidence type="ECO:0000256" key="11">
    <source>
        <dbReference type="RuleBase" id="RU003357"/>
    </source>
</evidence>
<keyword evidence="6 11" id="KW-0798">TonB box</keyword>
<keyword evidence="16" id="KW-1185">Reference proteome</keyword>
<dbReference type="OrthoDB" id="1109239at2"/>
<dbReference type="InterPro" id="IPR000531">
    <property type="entry name" value="Beta-barrel_TonB"/>
</dbReference>
<dbReference type="InterPro" id="IPR036942">
    <property type="entry name" value="Beta-barrel_TonB_sf"/>
</dbReference>
<dbReference type="RefSeq" id="WP_110309956.1">
    <property type="nucleotide sequence ID" value="NZ_QICL01000005.1"/>
</dbReference>
<evidence type="ECO:0000259" key="13">
    <source>
        <dbReference type="Pfam" id="PF00593"/>
    </source>
</evidence>
<feature type="signal peptide" evidence="12">
    <location>
        <begin position="1"/>
        <end position="20"/>
    </location>
</feature>
<evidence type="ECO:0000256" key="1">
    <source>
        <dbReference type="ARBA" id="ARBA00004571"/>
    </source>
</evidence>
<dbReference type="GO" id="GO:0015344">
    <property type="term" value="F:siderophore uptake transmembrane transporter activity"/>
    <property type="evidence" value="ECO:0007669"/>
    <property type="project" value="TreeGrafter"/>
</dbReference>
<dbReference type="PANTHER" id="PTHR30069:SF29">
    <property type="entry name" value="HEMOGLOBIN AND HEMOGLOBIN-HAPTOGLOBIN-BINDING PROTEIN 1-RELATED"/>
    <property type="match status" value="1"/>
</dbReference>
<dbReference type="InterPro" id="IPR039426">
    <property type="entry name" value="TonB-dep_rcpt-like"/>
</dbReference>
<evidence type="ECO:0000313" key="15">
    <source>
        <dbReference type="EMBL" id="PXV66294.1"/>
    </source>
</evidence>
<feature type="domain" description="TonB-dependent receptor plug" evidence="14">
    <location>
        <begin position="46"/>
        <end position="159"/>
    </location>
</feature>
<evidence type="ECO:0000313" key="16">
    <source>
        <dbReference type="Proteomes" id="UP000247973"/>
    </source>
</evidence>
<dbReference type="Gene3D" id="2.170.130.10">
    <property type="entry name" value="TonB-dependent receptor, plug domain"/>
    <property type="match status" value="1"/>
</dbReference>
<evidence type="ECO:0000256" key="2">
    <source>
        <dbReference type="ARBA" id="ARBA00022448"/>
    </source>
</evidence>
<dbReference type="Pfam" id="PF07715">
    <property type="entry name" value="Plug"/>
    <property type="match status" value="1"/>
</dbReference>
<evidence type="ECO:0000256" key="12">
    <source>
        <dbReference type="SAM" id="SignalP"/>
    </source>
</evidence>
<protein>
    <submittedName>
        <fullName evidence="15">Iron complex outermembrane receptor protein</fullName>
    </submittedName>
</protein>
<comment type="similarity">
    <text evidence="10 11">Belongs to the TonB-dependent receptor family.</text>
</comment>
<dbReference type="EMBL" id="QICL01000005">
    <property type="protein sequence ID" value="PXV66294.1"/>
    <property type="molecule type" value="Genomic_DNA"/>
</dbReference>
<dbReference type="Proteomes" id="UP000247973">
    <property type="component" value="Unassembled WGS sequence"/>
</dbReference>
<comment type="caution">
    <text evidence="15">The sequence shown here is derived from an EMBL/GenBank/DDBJ whole genome shotgun (WGS) entry which is preliminary data.</text>
</comment>
<dbReference type="InterPro" id="IPR037066">
    <property type="entry name" value="Plug_dom_sf"/>
</dbReference>
<evidence type="ECO:0000256" key="9">
    <source>
        <dbReference type="ARBA" id="ARBA00023237"/>
    </source>
</evidence>
<organism evidence="15 16">
    <name type="scientific">Dysgonomonas alginatilytica</name>
    <dbReference type="NCBI Taxonomy" id="1605892"/>
    <lineage>
        <taxon>Bacteria</taxon>
        <taxon>Pseudomonadati</taxon>
        <taxon>Bacteroidota</taxon>
        <taxon>Bacteroidia</taxon>
        <taxon>Bacteroidales</taxon>
        <taxon>Dysgonomonadaceae</taxon>
        <taxon>Dysgonomonas</taxon>
    </lineage>
</organism>
<feature type="chain" id="PRO_5016155653" evidence="12">
    <location>
        <begin position="21"/>
        <end position="619"/>
    </location>
</feature>
<name>A0A2V3PQR9_9BACT</name>
<evidence type="ECO:0000256" key="4">
    <source>
        <dbReference type="ARBA" id="ARBA00022692"/>
    </source>
</evidence>